<keyword evidence="4" id="KW-0805">Transcription regulation</keyword>
<dbReference type="GO" id="GO:0008483">
    <property type="term" value="F:transaminase activity"/>
    <property type="evidence" value="ECO:0007669"/>
    <property type="project" value="UniProtKB-KW"/>
</dbReference>
<keyword evidence="2" id="KW-0808">Transferase</keyword>
<keyword evidence="2" id="KW-0032">Aminotransferase</keyword>
<dbReference type="InterPro" id="IPR000524">
    <property type="entry name" value="Tscrpt_reg_HTH_GntR"/>
</dbReference>
<dbReference type="Gene3D" id="1.10.10.10">
    <property type="entry name" value="Winged helix-like DNA-binding domain superfamily/Winged helix DNA-binding domain"/>
    <property type="match status" value="1"/>
</dbReference>
<dbReference type="AlphaFoldDB" id="A0A2X3XJN4"/>
<dbReference type="SUPFAM" id="SSF46785">
    <property type="entry name" value="Winged helix' DNA-binding domain"/>
    <property type="match status" value="1"/>
</dbReference>
<protein>
    <submittedName>
        <fullName evidence="8">GntR family transcriptional regulator</fullName>
    </submittedName>
</protein>
<dbReference type="SMART" id="SM00345">
    <property type="entry name" value="HTH_GNTR"/>
    <property type="match status" value="1"/>
</dbReference>
<dbReference type="Gene3D" id="3.40.640.10">
    <property type="entry name" value="Type I PLP-dependent aspartate aminotransferase-like (Major domain)"/>
    <property type="match status" value="1"/>
</dbReference>
<evidence type="ECO:0000256" key="6">
    <source>
        <dbReference type="ARBA" id="ARBA00023163"/>
    </source>
</evidence>
<dbReference type="Pfam" id="PF00155">
    <property type="entry name" value="Aminotran_1_2"/>
    <property type="match status" value="1"/>
</dbReference>
<dbReference type="PROSITE" id="PS50949">
    <property type="entry name" value="HTH_GNTR"/>
    <property type="match status" value="1"/>
</dbReference>
<evidence type="ECO:0000313" key="9">
    <source>
        <dbReference type="Proteomes" id="UP000249623"/>
    </source>
</evidence>
<dbReference type="GO" id="GO:0003677">
    <property type="term" value="F:DNA binding"/>
    <property type="evidence" value="ECO:0007669"/>
    <property type="project" value="UniProtKB-KW"/>
</dbReference>
<comment type="similarity">
    <text evidence="1">In the C-terminal section; belongs to the class-I pyridoxal-phosphate-dependent aminotransferase family.</text>
</comment>
<organism evidence="8 9">
    <name type="scientific">Streptococcus sanguinis</name>
    <dbReference type="NCBI Taxonomy" id="1305"/>
    <lineage>
        <taxon>Bacteria</taxon>
        <taxon>Bacillati</taxon>
        <taxon>Bacillota</taxon>
        <taxon>Bacilli</taxon>
        <taxon>Lactobacillales</taxon>
        <taxon>Streptococcaceae</taxon>
        <taxon>Streptococcus</taxon>
    </lineage>
</organism>
<name>A0A2X3XJN4_STRSA</name>
<gene>
    <name evidence="8" type="primary">yjiR_1</name>
    <name evidence="8" type="ORF">NCTC11085_01318</name>
</gene>
<dbReference type="CDD" id="cd07377">
    <property type="entry name" value="WHTH_GntR"/>
    <property type="match status" value="1"/>
</dbReference>
<evidence type="ECO:0000259" key="7">
    <source>
        <dbReference type="PROSITE" id="PS50949"/>
    </source>
</evidence>
<dbReference type="InterPro" id="IPR015421">
    <property type="entry name" value="PyrdxlP-dep_Trfase_major"/>
</dbReference>
<evidence type="ECO:0000256" key="4">
    <source>
        <dbReference type="ARBA" id="ARBA00023015"/>
    </source>
</evidence>
<dbReference type="Proteomes" id="UP000249623">
    <property type="component" value="Chromosome 1"/>
</dbReference>
<evidence type="ECO:0000256" key="5">
    <source>
        <dbReference type="ARBA" id="ARBA00023125"/>
    </source>
</evidence>
<dbReference type="RefSeq" id="WP_002924415.1">
    <property type="nucleotide sequence ID" value="NZ_CP071430.1"/>
</dbReference>
<keyword evidence="6" id="KW-0804">Transcription</keyword>
<evidence type="ECO:0000256" key="1">
    <source>
        <dbReference type="ARBA" id="ARBA00005384"/>
    </source>
</evidence>
<sequence length="459" mass="51847">MSINSFENYPMTWKPDRNLLKTPLYFHLAQLLEQDIRAGRLSFGTQLPPQRELADFLDINLSTVTRAFKICMQKGLIHAVIGKGTFVSSQPPLPLSSFKKDETCIRLSVLCSYYQLNHIVSDVSRKLMQSQSVDQLFEFDASQTEQEQKQKLTAQNWLQKFQVQTSVNNILLTDGTQNALVIAFLTLFKAGDKIGVDTFTYTNFIALANQFQIELVPLKSDKEGILIQDLVKTLKQQKLKALYLVPTSNNPTTVSLSLKRRRQLAELIVKNHLLLIEDDTYAFINAKNTPPFVQLIPQHTIYIHGLSKSLFAGLRVAYMVVPSHLQPQFTKTADTLNTHIPLLDANIVSELIVSGKADEVIERKKALAKERNALYRQYFPNSAAANPYVLFQWLPLPEHINGYDFEELANKNGVEILCAERFLVGGVEQSALRVATCSPDTTEELEQGLKLLKKLLPLV</sequence>
<evidence type="ECO:0000256" key="3">
    <source>
        <dbReference type="ARBA" id="ARBA00022898"/>
    </source>
</evidence>
<dbReference type="InterPro" id="IPR004839">
    <property type="entry name" value="Aminotransferase_I/II_large"/>
</dbReference>
<dbReference type="InterPro" id="IPR051446">
    <property type="entry name" value="HTH_trans_reg/aminotransferase"/>
</dbReference>
<proteinExistence type="inferred from homology"/>
<dbReference type="Gene3D" id="3.90.1150.10">
    <property type="entry name" value="Aspartate Aminotransferase, domain 1"/>
    <property type="match status" value="1"/>
</dbReference>
<dbReference type="PANTHER" id="PTHR46577:SF1">
    <property type="entry name" value="HTH-TYPE TRANSCRIPTIONAL REGULATORY PROTEIN GABR"/>
    <property type="match status" value="1"/>
</dbReference>
<dbReference type="GO" id="GO:0030170">
    <property type="term" value="F:pyridoxal phosphate binding"/>
    <property type="evidence" value="ECO:0007669"/>
    <property type="project" value="InterPro"/>
</dbReference>
<reference evidence="8 9" key="1">
    <citation type="submission" date="2018-06" db="EMBL/GenBank/DDBJ databases">
        <authorList>
            <consortium name="Pathogen Informatics"/>
            <person name="Doyle S."/>
        </authorList>
    </citation>
    <scope>NUCLEOTIDE SEQUENCE [LARGE SCALE GENOMIC DNA]</scope>
    <source>
        <strain evidence="8 9">NCTC11085</strain>
    </source>
</reference>
<feature type="domain" description="HTH gntR-type" evidence="7">
    <location>
        <begin position="22"/>
        <end position="90"/>
    </location>
</feature>
<dbReference type="Pfam" id="PF00392">
    <property type="entry name" value="GntR"/>
    <property type="match status" value="1"/>
</dbReference>
<dbReference type="EMBL" id="LS483346">
    <property type="protein sequence ID" value="SQF34942.1"/>
    <property type="molecule type" value="Genomic_DNA"/>
</dbReference>
<dbReference type="SUPFAM" id="SSF53383">
    <property type="entry name" value="PLP-dependent transferases"/>
    <property type="match status" value="1"/>
</dbReference>
<dbReference type="InterPro" id="IPR015424">
    <property type="entry name" value="PyrdxlP-dep_Trfase"/>
</dbReference>
<dbReference type="GO" id="GO:0003700">
    <property type="term" value="F:DNA-binding transcription factor activity"/>
    <property type="evidence" value="ECO:0007669"/>
    <property type="project" value="InterPro"/>
</dbReference>
<dbReference type="InterPro" id="IPR036390">
    <property type="entry name" value="WH_DNA-bd_sf"/>
</dbReference>
<dbReference type="PANTHER" id="PTHR46577">
    <property type="entry name" value="HTH-TYPE TRANSCRIPTIONAL REGULATORY PROTEIN GABR"/>
    <property type="match status" value="1"/>
</dbReference>
<dbReference type="InterPro" id="IPR015422">
    <property type="entry name" value="PyrdxlP-dep_Trfase_small"/>
</dbReference>
<evidence type="ECO:0000256" key="2">
    <source>
        <dbReference type="ARBA" id="ARBA00022576"/>
    </source>
</evidence>
<keyword evidence="3" id="KW-0663">Pyridoxal phosphate</keyword>
<evidence type="ECO:0000313" key="8">
    <source>
        <dbReference type="EMBL" id="SQF34942.1"/>
    </source>
</evidence>
<accession>A0A2X3XJN4</accession>
<keyword evidence="5" id="KW-0238">DNA-binding</keyword>
<dbReference type="CDD" id="cd00609">
    <property type="entry name" value="AAT_like"/>
    <property type="match status" value="1"/>
</dbReference>
<dbReference type="InterPro" id="IPR036388">
    <property type="entry name" value="WH-like_DNA-bd_sf"/>
</dbReference>